<gene>
    <name evidence="1" type="ORF">Pcinc_016960</name>
</gene>
<proteinExistence type="predicted"/>
<sequence length="107" mass="12216">MPSHRYYLRLLLQQVTDYTSYEDLKNRRRSIVQFISGLINGVSEINDVVESTCLSLLESKLISVAGMTLKDFNLPNYDQRLLQPVENLNVNRVNGEPRVRGTSSAEN</sequence>
<organism evidence="1 2">
    <name type="scientific">Petrolisthes cinctipes</name>
    <name type="common">Flat porcelain crab</name>
    <dbReference type="NCBI Taxonomy" id="88211"/>
    <lineage>
        <taxon>Eukaryota</taxon>
        <taxon>Metazoa</taxon>
        <taxon>Ecdysozoa</taxon>
        <taxon>Arthropoda</taxon>
        <taxon>Crustacea</taxon>
        <taxon>Multicrustacea</taxon>
        <taxon>Malacostraca</taxon>
        <taxon>Eumalacostraca</taxon>
        <taxon>Eucarida</taxon>
        <taxon>Decapoda</taxon>
        <taxon>Pleocyemata</taxon>
        <taxon>Anomura</taxon>
        <taxon>Galatheoidea</taxon>
        <taxon>Porcellanidae</taxon>
        <taxon>Petrolisthes</taxon>
    </lineage>
</organism>
<dbReference type="EMBL" id="JAWQEG010001559">
    <property type="protein sequence ID" value="KAK3878376.1"/>
    <property type="molecule type" value="Genomic_DNA"/>
</dbReference>
<name>A0AAE1KL84_PETCI</name>
<protein>
    <submittedName>
        <fullName evidence="1">Uncharacterized protein</fullName>
    </submittedName>
</protein>
<reference evidence="1" key="1">
    <citation type="submission" date="2023-10" db="EMBL/GenBank/DDBJ databases">
        <title>Genome assemblies of two species of porcelain crab, Petrolisthes cinctipes and Petrolisthes manimaculis (Anomura: Porcellanidae).</title>
        <authorList>
            <person name="Angst P."/>
        </authorList>
    </citation>
    <scope>NUCLEOTIDE SEQUENCE</scope>
    <source>
        <strain evidence="1">PB745_01</strain>
        <tissue evidence="1">Gill</tissue>
    </source>
</reference>
<dbReference type="AlphaFoldDB" id="A0AAE1KL84"/>
<accession>A0AAE1KL84</accession>
<evidence type="ECO:0000313" key="1">
    <source>
        <dbReference type="EMBL" id="KAK3878376.1"/>
    </source>
</evidence>
<keyword evidence="2" id="KW-1185">Reference proteome</keyword>
<evidence type="ECO:0000313" key="2">
    <source>
        <dbReference type="Proteomes" id="UP001286313"/>
    </source>
</evidence>
<comment type="caution">
    <text evidence="1">The sequence shown here is derived from an EMBL/GenBank/DDBJ whole genome shotgun (WGS) entry which is preliminary data.</text>
</comment>
<dbReference type="Proteomes" id="UP001286313">
    <property type="component" value="Unassembled WGS sequence"/>
</dbReference>